<feature type="compositionally biased region" description="Basic and acidic residues" evidence="1">
    <location>
        <begin position="412"/>
        <end position="436"/>
    </location>
</feature>
<proteinExistence type="predicted"/>
<dbReference type="EMBL" id="KY404823">
    <property type="protein sequence ID" value="ARB51431.1"/>
    <property type="molecule type" value="Genomic_DNA"/>
</dbReference>
<name>A0A1V0G0A3_9TRYP</name>
<dbReference type="VEuPathDB" id="TriTrypDB:Tb11.v5.0296"/>
<organism evidence="3">
    <name type="scientific">Trypanosoma brucei</name>
    <dbReference type="NCBI Taxonomy" id="5691"/>
    <lineage>
        <taxon>Eukaryota</taxon>
        <taxon>Discoba</taxon>
        <taxon>Euglenozoa</taxon>
        <taxon>Kinetoplastea</taxon>
        <taxon>Metakinetoplastina</taxon>
        <taxon>Trypanosomatida</taxon>
        <taxon>Trypanosomatidae</taxon>
        <taxon>Trypanosoma</taxon>
    </lineage>
</organism>
<evidence type="ECO:0000256" key="2">
    <source>
        <dbReference type="SAM" id="SignalP"/>
    </source>
</evidence>
<feature type="signal peptide" evidence="2">
    <location>
        <begin position="1"/>
        <end position="23"/>
    </location>
</feature>
<feature type="region of interest" description="Disordered" evidence="1">
    <location>
        <begin position="406"/>
        <end position="445"/>
    </location>
</feature>
<reference evidence="3" key="1">
    <citation type="submission" date="2016-12" db="EMBL/GenBank/DDBJ databases">
        <title>Trypanosoma brucei Minichromosomal Variant Surface Glycoprotein (VSG) Repertoire.</title>
        <authorList>
            <person name="Cross G.A."/>
            <person name="Mugnier M.R."/>
        </authorList>
    </citation>
    <scope>NUCLEOTIDE SEQUENCE</scope>
    <source>
        <strain evidence="3">Tb927.100.45</strain>
    </source>
</reference>
<protein>
    <submittedName>
        <fullName evidence="3">Variant surface glycoprotein</fullName>
    </submittedName>
</protein>
<evidence type="ECO:0000256" key="1">
    <source>
        <dbReference type="SAM" id="MobiDB-lite"/>
    </source>
</evidence>
<feature type="chain" id="PRO_5013251082" evidence="2">
    <location>
        <begin position="24"/>
        <end position="462"/>
    </location>
</feature>
<dbReference type="AlphaFoldDB" id="A0A1V0G0A3"/>
<accession>A0A1V0G0A3</accession>
<dbReference type="VEuPathDB" id="TriTrypDB:Tb427_000178000"/>
<sequence>MITTRQPLKLLLVATVVVAATVATKIEDASPSTKLNTPCLLQQYLAKKLGDIQRKAEEAQQTLEDNRQQTTQWLLASLKATGKQRIAFALLHTMGEANYAEQRRQLATLEETAATATAVINRRIGAVAQAMLLNTGKISDDIDALTGTPAAAPDVALTLNPTAATDLSCKLQVDGTIKEGQTTLTDTTSKKVSLVKDDKLKSLALSGKPTLRCTKNDNTEENWGETTNDLKCSDSQTTGNRDRKIKLLLGSNKLFSTLPGADTELKTGGSTKVCADLQGVTEKLWPTDAEVTAVICKGLDGPAPIQALSAIKLDSLAGNQHIKDAIATLYEKKATPTETVDILNDLFGKDAAAFEATYIKGAATTEYQYANGENTGSEQLSKIVAGSKVGSAIAVLRKTELLKPQKTATGSKYEEKESDKKIGTEDKTGDKKEGDNKTTTNTTGSNSFVINKTPLLIAFLLF</sequence>
<dbReference type="SUPFAM" id="SSF58087">
    <property type="entry name" value="Variant surface glycoprotein (N-terminal domain)"/>
    <property type="match status" value="1"/>
</dbReference>
<keyword evidence="2" id="KW-0732">Signal</keyword>
<evidence type="ECO:0000313" key="3">
    <source>
        <dbReference type="EMBL" id="ARB51431.1"/>
    </source>
</evidence>